<dbReference type="STRING" id="1353952.A0A165K7I0"/>
<dbReference type="InterPro" id="IPR007023">
    <property type="entry name" value="Ribosom_reg"/>
</dbReference>
<dbReference type="OrthoDB" id="28455at2759"/>
<comment type="function">
    <text evidence="5">Involved in ribosomal large subunit assembly.</text>
</comment>
<sequence>MRPTMDVSELLQAGASKQKSIQVEKEIPLDIDIGYLAATDPNPIDEEEYKNNREEYLQSVARDNAQLLINHLFSLPIESSQDGPLAKLPPPTTTLPRAKPLPKPKPPTKWEKFAAAKGIQKKRTEKKIWDEEKQEFRDRWGRGGKNKELEEQWLVEVPANAPADFDPVKEARDAKKKRVAKNAAQQTKNIQRAERSNASASLPQEREKRKTELERDLAQTRISTASMGKFDKKFQGEPKLRGVKRKFDPNEKSADSEKASALAILSKLDTSRPSKRARAEGGDDVLNVRKAIRHESRTGGLSGERTGGRPGKDGKGRGGKRK</sequence>
<feature type="compositionally biased region" description="Pro residues" evidence="6">
    <location>
        <begin position="87"/>
        <end position="107"/>
    </location>
</feature>
<dbReference type="EMBL" id="KV423914">
    <property type="protein sequence ID" value="KZT62782.1"/>
    <property type="molecule type" value="Genomic_DNA"/>
</dbReference>
<feature type="region of interest" description="Disordered" evidence="6">
    <location>
        <begin position="1"/>
        <end position="21"/>
    </location>
</feature>
<feature type="compositionally biased region" description="Basic and acidic residues" evidence="6">
    <location>
        <begin position="229"/>
        <end position="258"/>
    </location>
</feature>
<dbReference type="GO" id="GO:0005730">
    <property type="term" value="C:nucleolus"/>
    <property type="evidence" value="ECO:0007669"/>
    <property type="project" value="TreeGrafter"/>
</dbReference>
<comment type="similarity">
    <text evidence="2 5">Belongs to the RRS1 family.</text>
</comment>
<evidence type="ECO:0000256" key="1">
    <source>
        <dbReference type="ARBA" id="ARBA00004123"/>
    </source>
</evidence>
<dbReference type="GO" id="GO:0000447">
    <property type="term" value="P:endonucleolytic cleavage in ITS1 to separate SSU-rRNA from 5.8S rRNA and LSU-rRNA from tricistronic rRNA transcript (SSU-rRNA, 5.8S rRNA, LSU-rRNA)"/>
    <property type="evidence" value="ECO:0007669"/>
    <property type="project" value="TreeGrafter"/>
</dbReference>
<evidence type="ECO:0000256" key="3">
    <source>
        <dbReference type="ARBA" id="ARBA00022517"/>
    </source>
</evidence>
<evidence type="ECO:0000256" key="4">
    <source>
        <dbReference type="ARBA" id="ARBA00023242"/>
    </source>
</evidence>
<feature type="compositionally biased region" description="Polar residues" evidence="6">
    <location>
        <begin position="183"/>
        <end position="202"/>
    </location>
</feature>
<dbReference type="InParanoid" id="A0A165K7I0"/>
<dbReference type="Pfam" id="PF04939">
    <property type="entry name" value="RRS1"/>
    <property type="match status" value="1"/>
</dbReference>
<evidence type="ECO:0000313" key="8">
    <source>
        <dbReference type="Proteomes" id="UP000076842"/>
    </source>
</evidence>
<dbReference type="AlphaFoldDB" id="A0A165K7I0"/>
<protein>
    <recommendedName>
        <fullName evidence="5">Ribosome biogenesis regulatory protein</fullName>
    </recommendedName>
</protein>
<dbReference type="GO" id="GO:0030687">
    <property type="term" value="C:preribosome, large subunit precursor"/>
    <property type="evidence" value="ECO:0007669"/>
    <property type="project" value="TreeGrafter"/>
</dbReference>
<gene>
    <name evidence="7" type="ORF">CALCODRAFT_462035</name>
</gene>
<evidence type="ECO:0000256" key="6">
    <source>
        <dbReference type="SAM" id="MobiDB-lite"/>
    </source>
</evidence>
<evidence type="ECO:0000256" key="2">
    <source>
        <dbReference type="ARBA" id="ARBA00010077"/>
    </source>
</evidence>
<dbReference type="GO" id="GO:0042273">
    <property type="term" value="P:ribosomal large subunit biogenesis"/>
    <property type="evidence" value="ECO:0007669"/>
    <property type="project" value="TreeGrafter"/>
</dbReference>
<keyword evidence="8" id="KW-1185">Reference proteome</keyword>
<accession>A0A165K7I0</accession>
<keyword evidence="4 5" id="KW-0539">Nucleus</keyword>
<name>A0A165K7I0_9BASI</name>
<dbReference type="Proteomes" id="UP000076842">
    <property type="component" value="Unassembled WGS sequence"/>
</dbReference>
<feature type="compositionally biased region" description="Basic and acidic residues" evidence="6">
    <location>
        <begin position="271"/>
        <end position="281"/>
    </location>
</feature>
<organism evidence="7 8">
    <name type="scientific">Calocera cornea HHB12733</name>
    <dbReference type="NCBI Taxonomy" id="1353952"/>
    <lineage>
        <taxon>Eukaryota</taxon>
        <taxon>Fungi</taxon>
        <taxon>Dikarya</taxon>
        <taxon>Basidiomycota</taxon>
        <taxon>Agaricomycotina</taxon>
        <taxon>Dacrymycetes</taxon>
        <taxon>Dacrymycetales</taxon>
        <taxon>Dacrymycetaceae</taxon>
        <taxon>Calocera</taxon>
    </lineage>
</organism>
<feature type="region of interest" description="Disordered" evidence="6">
    <location>
        <begin position="271"/>
        <end position="322"/>
    </location>
</feature>
<evidence type="ECO:0000256" key="5">
    <source>
        <dbReference type="RuleBase" id="RU364132"/>
    </source>
</evidence>
<reference evidence="7 8" key="1">
    <citation type="journal article" date="2016" name="Mol. Biol. Evol.">
        <title>Comparative Genomics of Early-Diverging Mushroom-Forming Fungi Provides Insights into the Origins of Lignocellulose Decay Capabilities.</title>
        <authorList>
            <person name="Nagy L.G."/>
            <person name="Riley R."/>
            <person name="Tritt A."/>
            <person name="Adam C."/>
            <person name="Daum C."/>
            <person name="Floudas D."/>
            <person name="Sun H."/>
            <person name="Yadav J.S."/>
            <person name="Pangilinan J."/>
            <person name="Larsson K.H."/>
            <person name="Matsuura K."/>
            <person name="Barry K."/>
            <person name="Labutti K."/>
            <person name="Kuo R."/>
            <person name="Ohm R.A."/>
            <person name="Bhattacharya S.S."/>
            <person name="Shirouzu T."/>
            <person name="Yoshinaga Y."/>
            <person name="Martin F.M."/>
            <person name="Grigoriev I.V."/>
            <person name="Hibbett D.S."/>
        </authorList>
    </citation>
    <scope>NUCLEOTIDE SEQUENCE [LARGE SCALE GENOMIC DNA]</scope>
    <source>
        <strain evidence="7 8">HHB12733</strain>
    </source>
</reference>
<evidence type="ECO:0000313" key="7">
    <source>
        <dbReference type="EMBL" id="KZT62782.1"/>
    </source>
</evidence>
<feature type="compositionally biased region" description="Basic and acidic residues" evidence="6">
    <location>
        <begin position="306"/>
        <end position="316"/>
    </location>
</feature>
<dbReference type="PANTHER" id="PTHR17602">
    <property type="entry name" value="RIBOSOME BIOGENESIS REGULATORY PROTEIN"/>
    <property type="match status" value="1"/>
</dbReference>
<dbReference type="PANTHER" id="PTHR17602:SF4">
    <property type="entry name" value="RIBOSOME BIOGENESIS REGULATORY PROTEIN HOMOLOG"/>
    <property type="match status" value="1"/>
</dbReference>
<keyword evidence="3 5" id="KW-0690">Ribosome biogenesis</keyword>
<feature type="region of interest" description="Disordered" evidence="6">
    <location>
        <begin position="79"/>
        <end position="259"/>
    </location>
</feature>
<proteinExistence type="inferred from homology"/>
<feature type="compositionally biased region" description="Basic and acidic residues" evidence="6">
    <location>
        <begin position="204"/>
        <end position="218"/>
    </location>
</feature>
<feature type="compositionally biased region" description="Basic and acidic residues" evidence="6">
    <location>
        <begin position="126"/>
        <end position="150"/>
    </location>
</feature>
<dbReference type="FunCoup" id="A0A165K7I0">
    <property type="interactions" value="155"/>
</dbReference>
<comment type="subcellular location">
    <subcellularLocation>
        <location evidence="1 5">Nucleus</location>
    </subcellularLocation>
</comment>